<evidence type="ECO:0000313" key="2">
    <source>
        <dbReference type="Proteomes" id="UP001060085"/>
    </source>
</evidence>
<sequence>MGKLSREPSNRAFFATPSRVSPIIRLSSEYVKPQRWRYVTGNGSLYATGDSFYESGNGIYIPDMCSAPNKKEVVALSQRPTRRTSAKSLKTSNCCSMSSALKSLNEVIRAQLDKPTTRAKEIYEVLASLGLE</sequence>
<protein>
    <submittedName>
        <fullName evidence="1">Uncharacterized protein</fullName>
    </submittedName>
</protein>
<organism evidence="1 2">
    <name type="scientific">Catharanthus roseus</name>
    <name type="common">Madagascar periwinkle</name>
    <name type="synonym">Vinca rosea</name>
    <dbReference type="NCBI Taxonomy" id="4058"/>
    <lineage>
        <taxon>Eukaryota</taxon>
        <taxon>Viridiplantae</taxon>
        <taxon>Streptophyta</taxon>
        <taxon>Embryophyta</taxon>
        <taxon>Tracheophyta</taxon>
        <taxon>Spermatophyta</taxon>
        <taxon>Magnoliopsida</taxon>
        <taxon>eudicotyledons</taxon>
        <taxon>Gunneridae</taxon>
        <taxon>Pentapetalae</taxon>
        <taxon>asterids</taxon>
        <taxon>lamiids</taxon>
        <taxon>Gentianales</taxon>
        <taxon>Apocynaceae</taxon>
        <taxon>Rauvolfioideae</taxon>
        <taxon>Vinceae</taxon>
        <taxon>Catharanthinae</taxon>
        <taxon>Catharanthus</taxon>
    </lineage>
</organism>
<reference evidence="2" key="1">
    <citation type="journal article" date="2023" name="Nat. Plants">
        <title>Single-cell RNA sequencing provides a high-resolution roadmap for understanding the multicellular compartmentation of specialized metabolism.</title>
        <authorList>
            <person name="Sun S."/>
            <person name="Shen X."/>
            <person name="Li Y."/>
            <person name="Li Y."/>
            <person name="Wang S."/>
            <person name="Li R."/>
            <person name="Zhang H."/>
            <person name="Shen G."/>
            <person name="Guo B."/>
            <person name="Wei J."/>
            <person name="Xu J."/>
            <person name="St-Pierre B."/>
            <person name="Chen S."/>
            <person name="Sun C."/>
        </authorList>
    </citation>
    <scope>NUCLEOTIDE SEQUENCE [LARGE SCALE GENOMIC DNA]</scope>
</reference>
<keyword evidence="2" id="KW-1185">Reference proteome</keyword>
<gene>
    <name evidence="1" type="ORF">M9H77_23558</name>
</gene>
<proteinExistence type="predicted"/>
<dbReference type="EMBL" id="CM044705">
    <property type="protein sequence ID" value="KAI5664235.1"/>
    <property type="molecule type" value="Genomic_DNA"/>
</dbReference>
<dbReference type="Proteomes" id="UP001060085">
    <property type="component" value="Linkage Group LG05"/>
</dbReference>
<name>A0ACC0AVD4_CATRO</name>
<evidence type="ECO:0000313" key="1">
    <source>
        <dbReference type="EMBL" id="KAI5664235.1"/>
    </source>
</evidence>
<comment type="caution">
    <text evidence="1">The sequence shown here is derived from an EMBL/GenBank/DDBJ whole genome shotgun (WGS) entry which is preliminary data.</text>
</comment>
<accession>A0ACC0AVD4</accession>